<comment type="caution">
    <text evidence="3">The sequence shown here is derived from an EMBL/GenBank/DDBJ whole genome shotgun (WGS) entry which is preliminary data.</text>
</comment>
<dbReference type="Pfam" id="PF20150">
    <property type="entry name" value="2EXR"/>
    <property type="match status" value="1"/>
</dbReference>
<sequence>MAPSVKFNVPYAARSFSPFARLPPEIRDQIWAEVVLEPGMHFLRMQIEYVALTAEPEPHQLFNGHADPNPDSDNDGSGDKADVLPNFSREKKPRVYAVANLATLYPSRRAERSNFVALKRSLVTLLATCAESRAVAIRLARKPECLRLREGRLISLADSTDIVCLDYIHPELFRSGSHLTMTIDCQGLDKIRRLAMPYCHRWDAKSIRRRCRQCGGRHGIRRKTYPVHLYEFLARHFPNLEAFYFIDFLMLRRDPVQSMQAPTKKKKPKRKPKGNKTPATDQEACVASLANMTLRDKDTTPADGKRYRQYKSAGRVFVEADRKGWNPMTGVFDTINWLRKSFVHYAANSKLSNHKRPEKVEFGVLGCEWVDDRVTDVPKRPCLSTRNTQSKRQKIWKEGDEDQGRGLTAEPVNAPEPASQSVAADNQQPFVFGQGMYRSFDFRVEL</sequence>
<feature type="region of interest" description="Disordered" evidence="1">
    <location>
        <begin position="385"/>
        <end position="425"/>
    </location>
</feature>
<gene>
    <name evidence="3" type="ORF">CSOJ01_06095</name>
</gene>
<dbReference type="EMBL" id="WIGN01000081">
    <property type="protein sequence ID" value="KAF6810880.1"/>
    <property type="molecule type" value="Genomic_DNA"/>
</dbReference>
<evidence type="ECO:0000256" key="1">
    <source>
        <dbReference type="SAM" id="MobiDB-lite"/>
    </source>
</evidence>
<protein>
    <recommendedName>
        <fullName evidence="2">2EXR domain-containing protein</fullName>
    </recommendedName>
</protein>
<dbReference type="Proteomes" id="UP000652219">
    <property type="component" value="Unassembled WGS sequence"/>
</dbReference>
<dbReference type="AlphaFoldDB" id="A0A8H6JD68"/>
<organism evidence="3 4">
    <name type="scientific">Colletotrichum sojae</name>
    <dbReference type="NCBI Taxonomy" id="2175907"/>
    <lineage>
        <taxon>Eukaryota</taxon>
        <taxon>Fungi</taxon>
        <taxon>Dikarya</taxon>
        <taxon>Ascomycota</taxon>
        <taxon>Pezizomycotina</taxon>
        <taxon>Sordariomycetes</taxon>
        <taxon>Hypocreomycetidae</taxon>
        <taxon>Glomerellales</taxon>
        <taxon>Glomerellaceae</taxon>
        <taxon>Colletotrichum</taxon>
        <taxon>Colletotrichum orchidearum species complex</taxon>
    </lineage>
</organism>
<feature type="region of interest" description="Disordered" evidence="1">
    <location>
        <begin position="59"/>
        <end position="85"/>
    </location>
</feature>
<accession>A0A8H6JD68</accession>
<feature type="compositionally biased region" description="Basic and acidic residues" evidence="1">
    <location>
        <begin position="395"/>
        <end position="404"/>
    </location>
</feature>
<proteinExistence type="predicted"/>
<feature type="region of interest" description="Disordered" evidence="1">
    <location>
        <begin position="258"/>
        <end position="281"/>
    </location>
</feature>
<feature type="compositionally biased region" description="Basic residues" evidence="1">
    <location>
        <begin position="263"/>
        <end position="274"/>
    </location>
</feature>
<keyword evidence="4" id="KW-1185">Reference proteome</keyword>
<dbReference type="InterPro" id="IPR045518">
    <property type="entry name" value="2EXR"/>
</dbReference>
<evidence type="ECO:0000259" key="2">
    <source>
        <dbReference type="Pfam" id="PF20150"/>
    </source>
</evidence>
<evidence type="ECO:0000313" key="4">
    <source>
        <dbReference type="Proteomes" id="UP000652219"/>
    </source>
</evidence>
<name>A0A8H6JD68_9PEZI</name>
<evidence type="ECO:0000313" key="3">
    <source>
        <dbReference type="EMBL" id="KAF6810880.1"/>
    </source>
</evidence>
<feature type="domain" description="2EXR" evidence="2">
    <location>
        <begin position="16"/>
        <end position="161"/>
    </location>
</feature>
<reference evidence="3 4" key="1">
    <citation type="journal article" date="2020" name="Phytopathology">
        <title>Genome Sequence Resources of Colletotrichum truncatum, C. plurivorum, C. musicola, and C. sojae: Four Species Pathogenic to Soybean (Glycine max).</title>
        <authorList>
            <person name="Rogerio F."/>
            <person name="Boufleur T.R."/>
            <person name="Ciampi-Guillardi M."/>
            <person name="Sukno S.A."/>
            <person name="Thon M.R."/>
            <person name="Massola Junior N.S."/>
            <person name="Baroncelli R."/>
        </authorList>
    </citation>
    <scope>NUCLEOTIDE SEQUENCE [LARGE SCALE GENOMIC DNA]</scope>
    <source>
        <strain evidence="3 4">LFN0009</strain>
    </source>
</reference>